<proteinExistence type="predicted"/>
<evidence type="ECO:0000313" key="2">
    <source>
        <dbReference type="Proteomes" id="UP000007151"/>
    </source>
</evidence>
<keyword evidence="2" id="KW-1185">Reference proteome</keyword>
<dbReference type="EMBL" id="AGBW02007866">
    <property type="protein sequence ID" value="OWR54471.1"/>
    <property type="molecule type" value="Genomic_DNA"/>
</dbReference>
<dbReference type="InParanoid" id="A0A212FL54"/>
<dbReference type="AlphaFoldDB" id="A0A212FL54"/>
<comment type="caution">
    <text evidence="1">The sequence shown here is derived from an EMBL/GenBank/DDBJ whole genome shotgun (WGS) entry which is preliminary data.</text>
</comment>
<organism evidence="1 2">
    <name type="scientific">Danaus plexippus plexippus</name>
    <dbReference type="NCBI Taxonomy" id="278856"/>
    <lineage>
        <taxon>Eukaryota</taxon>
        <taxon>Metazoa</taxon>
        <taxon>Ecdysozoa</taxon>
        <taxon>Arthropoda</taxon>
        <taxon>Hexapoda</taxon>
        <taxon>Insecta</taxon>
        <taxon>Pterygota</taxon>
        <taxon>Neoptera</taxon>
        <taxon>Endopterygota</taxon>
        <taxon>Lepidoptera</taxon>
        <taxon>Glossata</taxon>
        <taxon>Ditrysia</taxon>
        <taxon>Papilionoidea</taxon>
        <taxon>Nymphalidae</taxon>
        <taxon>Danainae</taxon>
        <taxon>Danaini</taxon>
        <taxon>Danaina</taxon>
        <taxon>Danaus</taxon>
        <taxon>Danaus</taxon>
    </lineage>
</organism>
<name>A0A212FL54_DANPL</name>
<sequence length="197" mass="22235">MLGKCDNDKTVGITVVSLGENKLKSLETDLTKFKNSSYVSYSNLKDQPYLGEQIIQEIQNRNNREKNVILVGLTEVTSYKSEECTAKDRADVLNIITSLCEGIPKPVKVFRKGKRNPDKYRSVKACFAEFGRAKQLLQTWIRTEDQAVCLQIPNYTHYYNYRADAGGGGASAYIHNNINIAYQSLNMSEEITIYGSK</sequence>
<accession>A0A212FL54</accession>
<reference evidence="1 2" key="1">
    <citation type="journal article" date="2011" name="Cell">
        <title>The monarch butterfly genome yields insights into long-distance migration.</title>
        <authorList>
            <person name="Zhan S."/>
            <person name="Merlin C."/>
            <person name="Boore J.L."/>
            <person name="Reppert S.M."/>
        </authorList>
    </citation>
    <scope>NUCLEOTIDE SEQUENCE [LARGE SCALE GENOMIC DNA]</scope>
    <source>
        <strain evidence="1">F-2</strain>
    </source>
</reference>
<dbReference type="KEGG" id="dpl:KGM_205258"/>
<protein>
    <submittedName>
        <fullName evidence="1">Uncharacterized protein</fullName>
    </submittedName>
</protein>
<gene>
    <name evidence="1" type="ORF">KGM_205258</name>
</gene>
<evidence type="ECO:0000313" key="1">
    <source>
        <dbReference type="EMBL" id="OWR54471.1"/>
    </source>
</evidence>
<dbReference type="Proteomes" id="UP000007151">
    <property type="component" value="Unassembled WGS sequence"/>
</dbReference>